<evidence type="ECO:0000313" key="3">
    <source>
        <dbReference type="Proteomes" id="UP000232722"/>
    </source>
</evidence>
<gene>
    <name evidence="2" type="ORF">RhiirA5_427240</name>
    <name evidence="1" type="ORF">RhiirA5_427462</name>
</gene>
<dbReference type="VEuPathDB" id="FungiDB:FUN_017133"/>
<reference evidence="1 3" key="1">
    <citation type="submission" date="2016-04" db="EMBL/GenBank/DDBJ databases">
        <title>Genome analyses suggest a sexual origin of heterokaryosis in a supposedly ancient asexual fungus.</title>
        <authorList>
            <person name="Ropars J."/>
            <person name="Sedzielewska K."/>
            <person name="Noel J."/>
            <person name="Charron P."/>
            <person name="Farinelli L."/>
            <person name="Marton T."/>
            <person name="Kruger M."/>
            <person name="Pelin A."/>
            <person name="Brachmann A."/>
            <person name="Corradi N."/>
        </authorList>
    </citation>
    <scope>NUCLEOTIDE SEQUENCE [LARGE SCALE GENOMIC DNA]</scope>
    <source>
        <strain evidence="1 3">A5</strain>
    </source>
</reference>
<sequence>MQTSDRARLWLTNNPKLQTDHVEVPVAIHRPIEIRIHFKEVINSNKEEGDTMDYVFKTVRCEIRQLTGKKIGRETVKSFYYDGGDPKFSAVNVAAQLKKENLFMTSVHCIAHRLHLAGQDVAKEVLFSVIDALNDDAINAENPKDRIRATQLINNLDTEFIISTIISDPKFLPQREDIAYCGDSKILAEYFVNDRFSTTTGENSSAYFNETELNQKWESLSK</sequence>
<dbReference type="EMBL" id="LLXJ01001737">
    <property type="protein sequence ID" value="PKC00964.1"/>
    <property type="molecule type" value="Genomic_DNA"/>
</dbReference>
<organism evidence="1 3">
    <name type="scientific">Rhizophagus irregularis</name>
    <dbReference type="NCBI Taxonomy" id="588596"/>
    <lineage>
        <taxon>Eukaryota</taxon>
        <taxon>Fungi</taxon>
        <taxon>Fungi incertae sedis</taxon>
        <taxon>Mucoromycota</taxon>
        <taxon>Glomeromycotina</taxon>
        <taxon>Glomeromycetes</taxon>
        <taxon>Glomerales</taxon>
        <taxon>Glomeraceae</taxon>
        <taxon>Rhizophagus</taxon>
    </lineage>
</organism>
<reference evidence="1 3" key="2">
    <citation type="submission" date="2017-09" db="EMBL/GenBank/DDBJ databases">
        <title>Extensive intraspecific genome diversity in a model arbuscular mycorrhizal fungus.</title>
        <authorList>
            <person name="Chen E.C."/>
            <person name="Morin E."/>
            <person name="Beaudet D."/>
            <person name="Noel J."/>
            <person name="Ndikumana S."/>
            <person name="Charron P."/>
            <person name="St-Onge C."/>
            <person name="Giorgi J."/>
            <person name="Grigoriev I.V."/>
            <person name="Roux C."/>
            <person name="Martin F.M."/>
            <person name="Corradi N."/>
        </authorList>
    </citation>
    <scope>NUCLEOTIDE SEQUENCE [LARGE SCALE GENOMIC DNA]</scope>
    <source>
        <strain evidence="1 3">A5</strain>
    </source>
</reference>
<dbReference type="VEuPathDB" id="FungiDB:RhiirA1_448381"/>
<dbReference type="AlphaFoldDB" id="A0A2N0P2B3"/>
<dbReference type="Proteomes" id="UP000232722">
    <property type="component" value="Unassembled WGS sequence"/>
</dbReference>
<evidence type="ECO:0000313" key="2">
    <source>
        <dbReference type="EMBL" id="PKC01109.1"/>
    </source>
</evidence>
<proteinExistence type="predicted"/>
<dbReference type="EMBL" id="LLXJ01001698">
    <property type="protein sequence ID" value="PKC01109.1"/>
    <property type="molecule type" value="Genomic_DNA"/>
</dbReference>
<protein>
    <submittedName>
        <fullName evidence="1">Uncharacterized protein</fullName>
    </submittedName>
</protein>
<evidence type="ECO:0000313" key="1">
    <source>
        <dbReference type="EMBL" id="PKC00964.1"/>
    </source>
</evidence>
<accession>A0A2N0P2B3</accession>
<comment type="caution">
    <text evidence="1">The sequence shown here is derived from an EMBL/GenBank/DDBJ whole genome shotgun (WGS) entry which is preliminary data.</text>
</comment>
<name>A0A2N0P2B3_9GLOM</name>